<dbReference type="EMBL" id="CAMXCT020002262">
    <property type="protein sequence ID" value="CAL1150281.1"/>
    <property type="molecule type" value="Genomic_DNA"/>
</dbReference>
<keyword evidence="1" id="KW-0472">Membrane</keyword>
<feature type="transmembrane region" description="Helical" evidence="1">
    <location>
        <begin position="63"/>
        <end position="86"/>
    </location>
</feature>
<evidence type="ECO:0000313" key="4">
    <source>
        <dbReference type="EMBL" id="CAL4784218.1"/>
    </source>
</evidence>
<proteinExistence type="predicted"/>
<reference evidence="2" key="1">
    <citation type="submission" date="2022-10" db="EMBL/GenBank/DDBJ databases">
        <authorList>
            <person name="Chen Y."/>
            <person name="Dougan E. K."/>
            <person name="Chan C."/>
            <person name="Rhodes N."/>
            <person name="Thang M."/>
        </authorList>
    </citation>
    <scope>NUCLEOTIDE SEQUENCE</scope>
</reference>
<dbReference type="AlphaFoldDB" id="A0A9P1G2C0"/>
<evidence type="ECO:0000256" key="1">
    <source>
        <dbReference type="SAM" id="Phobius"/>
    </source>
</evidence>
<dbReference type="OrthoDB" id="184675at2759"/>
<evidence type="ECO:0000313" key="2">
    <source>
        <dbReference type="EMBL" id="CAI3996906.1"/>
    </source>
</evidence>
<sequence length="127" mass="14525">MEQRSVGFRTVQVWKLFSRFVKSNVRSPIAFAGRAVLTALLVSFVCVAYIGARNRDQENVLNYLWAIMWVQQLPAFLCIGAVPTFAREHACFRKEVPLIWGGIQQEATGKWGLRDRILIDMFELFSG</sequence>
<keyword evidence="5" id="KW-1185">Reference proteome</keyword>
<dbReference type="EMBL" id="CAMXCT010002262">
    <property type="protein sequence ID" value="CAI3996906.1"/>
    <property type="molecule type" value="Genomic_DNA"/>
</dbReference>
<accession>A0A9P1G2C0</accession>
<dbReference type="Proteomes" id="UP001152797">
    <property type="component" value="Unassembled WGS sequence"/>
</dbReference>
<dbReference type="EMBL" id="CAMXCT030002262">
    <property type="protein sequence ID" value="CAL4784218.1"/>
    <property type="molecule type" value="Genomic_DNA"/>
</dbReference>
<protein>
    <submittedName>
        <fullName evidence="4">ABC transporter G family member 22</fullName>
    </submittedName>
</protein>
<keyword evidence="1" id="KW-0812">Transmembrane</keyword>
<gene>
    <name evidence="2" type="ORF">C1SCF055_LOCUS23338</name>
</gene>
<feature type="transmembrane region" description="Helical" evidence="1">
    <location>
        <begin position="29"/>
        <end position="51"/>
    </location>
</feature>
<evidence type="ECO:0000313" key="3">
    <source>
        <dbReference type="EMBL" id="CAL1150281.1"/>
    </source>
</evidence>
<keyword evidence="1" id="KW-1133">Transmembrane helix</keyword>
<organism evidence="2">
    <name type="scientific">Cladocopium goreaui</name>
    <dbReference type="NCBI Taxonomy" id="2562237"/>
    <lineage>
        <taxon>Eukaryota</taxon>
        <taxon>Sar</taxon>
        <taxon>Alveolata</taxon>
        <taxon>Dinophyceae</taxon>
        <taxon>Suessiales</taxon>
        <taxon>Symbiodiniaceae</taxon>
        <taxon>Cladocopium</taxon>
    </lineage>
</organism>
<name>A0A9P1G2C0_9DINO</name>
<evidence type="ECO:0000313" key="5">
    <source>
        <dbReference type="Proteomes" id="UP001152797"/>
    </source>
</evidence>
<comment type="caution">
    <text evidence="2">The sequence shown here is derived from an EMBL/GenBank/DDBJ whole genome shotgun (WGS) entry which is preliminary data.</text>
</comment>
<reference evidence="3" key="2">
    <citation type="submission" date="2024-04" db="EMBL/GenBank/DDBJ databases">
        <authorList>
            <person name="Chen Y."/>
            <person name="Shah S."/>
            <person name="Dougan E. K."/>
            <person name="Thang M."/>
            <person name="Chan C."/>
        </authorList>
    </citation>
    <scope>NUCLEOTIDE SEQUENCE [LARGE SCALE GENOMIC DNA]</scope>
</reference>